<dbReference type="AlphaFoldDB" id="A0A6M3LGT2"/>
<accession>A0A6M3LGT2</accession>
<name>A0A6M3LGT2_9ZZZZ</name>
<evidence type="ECO:0000313" key="1">
    <source>
        <dbReference type="EMBL" id="QJA94457.1"/>
    </source>
</evidence>
<protein>
    <submittedName>
        <fullName evidence="1">Uncharacterized protein</fullName>
    </submittedName>
</protein>
<proteinExistence type="predicted"/>
<dbReference type="EMBL" id="MT143233">
    <property type="protein sequence ID" value="QJA94457.1"/>
    <property type="molecule type" value="Genomic_DNA"/>
</dbReference>
<sequence length="130" mass="15418">MKKYKIMYKNELVDIIPAESSDQAISIIENMLQISIKGLNTYFYAEEMKQNIFQRVSNEIKYIKNIKKFFIKPEKDKEMGKKIRTRNIEDKYIQELSYAVKNGSLELEKAEEILGEGLDSIKRWSENHPY</sequence>
<gene>
    <name evidence="1" type="ORF">MM415B03856_0006</name>
</gene>
<organism evidence="1">
    <name type="scientific">viral metagenome</name>
    <dbReference type="NCBI Taxonomy" id="1070528"/>
    <lineage>
        <taxon>unclassified sequences</taxon>
        <taxon>metagenomes</taxon>
        <taxon>organismal metagenomes</taxon>
    </lineage>
</organism>
<reference evidence="1" key="1">
    <citation type="submission" date="2020-03" db="EMBL/GenBank/DDBJ databases">
        <title>The deep terrestrial virosphere.</title>
        <authorList>
            <person name="Holmfeldt K."/>
            <person name="Nilsson E."/>
            <person name="Simone D."/>
            <person name="Lopez-Fernandez M."/>
            <person name="Wu X."/>
            <person name="de Brujin I."/>
            <person name="Lundin D."/>
            <person name="Andersson A."/>
            <person name="Bertilsson S."/>
            <person name="Dopson M."/>
        </authorList>
    </citation>
    <scope>NUCLEOTIDE SEQUENCE</scope>
    <source>
        <strain evidence="1">MM415B03856</strain>
    </source>
</reference>